<dbReference type="OrthoDB" id="342264at2759"/>
<dbReference type="InterPro" id="IPR001357">
    <property type="entry name" value="BRCT_dom"/>
</dbReference>
<evidence type="ECO:0000256" key="1">
    <source>
        <dbReference type="SAM" id="MobiDB-lite"/>
    </source>
</evidence>
<gene>
    <name evidence="3" type="ORF">AW171_hschr2141</name>
</gene>
<dbReference type="RefSeq" id="XP_017985628.1">
    <property type="nucleotide sequence ID" value="XM_018130276.1"/>
</dbReference>
<dbReference type="GO" id="GO:1990683">
    <property type="term" value="P:DNA double-strand break attachment to nuclear envelope"/>
    <property type="evidence" value="ECO:0007669"/>
    <property type="project" value="TreeGrafter"/>
</dbReference>
<dbReference type="EMBL" id="CP014242">
    <property type="protein sequence ID" value="AMD18632.1"/>
    <property type="molecule type" value="Genomic_DNA"/>
</dbReference>
<dbReference type="STRING" id="45286.A0A120K0S5"/>
<dbReference type="Pfam" id="PF16771">
    <property type="entry name" value="RTT107_BRCT_6"/>
    <property type="match status" value="1"/>
</dbReference>
<name>A0A120K0S5_9SACH</name>
<dbReference type="Pfam" id="PF00533">
    <property type="entry name" value="BRCT"/>
    <property type="match status" value="1"/>
</dbReference>
<dbReference type="PANTHER" id="PTHR47667">
    <property type="entry name" value="REGULATOR OF TY1 TRANSPOSITION PROTEIN 107"/>
    <property type="match status" value="1"/>
</dbReference>
<dbReference type="Proteomes" id="UP000243052">
    <property type="component" value="Chromosome ii"/>
</dbReference>
<organism evidence="3 4">
    <name type="scientific">Eremothecium sinecaudum</name>
    <dbReference type="NCBI Taxonomy" id="45286"/>
    <lineage>
        <taxon>Eukaryota</taxon>
        <taxon>Fungi</taxon>
        <taxon>Dikarya</taxon>
        <taxon>Ascomycota</taxon>
        <taxon>Saccharomycotina</taxon>
        <taxon>Saccharomycetes</taxon>
        <taxon>Saccharomycetales</taxon>
        <taxon>Saccharomycetaceae</taxon>
        <taxon>Eremothecium</taxon>
    </lineage>
</organism>
<dbReference type="InterPro" id="IPR053036">
    <property type="entry name" value="CellCycle_DNARepair_Reg"/>
</dbReference>
<accession>A0A120K0S5</accession>
<dbReference type="GO" id="GO:0005634">
    <property type="term" value="C:nucleus"/>
    <property type="evidence" value="ECO:0007669"/>
    <property type="project" value="TreeGrafter"/>
</dbReference>
<dbReference type="Gene3D" id="3.40.50.10190">
    <property type="entry name" value="BRCT domain"/>
    <property type="match status" value="5"/>
</dbReference>
<dbReference type="SUPFAM" id="SSF52113">
    <property type="entry name" value="BRCT domain"/>
    <property type="match status" value="4"/>
</dbReference>
<feature type="region of interest" description="Disordered" evidence="1">
    <location>
        <begin position="484"/>
        <end position="545"/>
    </location>
</feature>
<dbReference type="Pfam" id="PF12738">
    <property type="entry name" value="PTCB-BRCT"/>
    <property type="match status" value="1"/>
</dbReference>
<sequence length="873" mass="98106">MTASSSIFSSLNILVIETSSTGEDETESLIALLKRNGAVETMRYHATTDIEMTKQEFLDRFPMHIHCVVSKDIHFPFYRLAAFDFLIPIVTPSWVDACIQNSRLMRTTGYSPDSEHILKNCYIYLARQSLSISEYQLYISLILYMGGCCMEFLSTKVTHIITIDPNDPATLAALKVDNVNISSVVPSWLINCFINGKQLPEGNYTLNTDMTKEEAVELFEESCKVEKEHWTWSFDFLKDHRMYLSMNLALKSKCYKFLIQFIEAMGGKVVRYIDHQEFSIDSADCFLDSDTSSKDYMSAKSLGLYCGNVNWLFYMLSMRSFVRPTTKLLLSPTKPKIFTRKELILTYTNYLGQQRTYIQRLVEAVGGVATTELSKKNTHLISLFAQGRKFETARKWATCVVTNHMWLEKCYKTGEKLDVNLPEFAQIPIPGGTANYMGQLALEEPHIIYTVEEQTEPNFTLTPNAPEAIVANTDFITDTPVIEEPTQQGDSMALEADDKDKENVISTIDKPKKTSKELSPEVQGSQQDQDSTGGGPKSSAISPSAEKELLPKIRQPNSYASQLELWDADSLPSPSSSGRKAKAKAAEKLHSDMESLNEFVKSSRKKRTADLLPEELETLKKRKNLAADAQKLLLQVQVPKPSKGRGKLPYDIKAVCTNCGDDINQLDKEILRQLGVEIQSEISSNTNCIIASKKARTAKFLTSFSCRPLKYALTPSFLNDLLSIVHAGLGGNVLLNLDKYHIQDVDQEILKKTHSHAKLFEKSLLSVNLSDDVPGGAEVLAPILKAHGITNVSGLPKKFEFKDIVPNKLDKQYQSPDYMLIANKASVAKKFAKLCKEHDSKSKVLIVEWNWCVKAIFSLNVDYTDPEFVIINK</sequence>
<proteinExistence type="predicted"/>
<dbReference type="GeneID" id="28721775"/>
<feature type="compositionally biased region" description="Basic and acidic residues" evidence="1">
    <location>
        <begin position="496"/>
        <end position="519"/>
    </location>
</feature>
<evidence type="ECO:0000259" key="2">
    <source>
        <dbReference type="PROSITE" id="PS50172"/>
    </source>
</evidence>
<dbReference type="InterPro" id="IPR031906">
    <property type="entry name" value="RTT107_BRCT_6"/>
</dbReference>
<dbReference type="SMART" id="SM00292">
    <property type="entry name" value="BRCT"/>
    <property type="match status" value="4"/>
</dbReference>
<feature type="domain" description="BRCT" evidence="2">
    <location>
        <begin position="113"/>
        <end position="206"/>
    </location>
</feature>
<evidence type="ECO:0000313" key="4">
    <source>
        <dbReference type="Proteomes" id="UP000243052"/>
    </source>
</evidence>
<evidence type="ECO:0000313" key="3">
    <source>
        <dbReference type="EMBL" id="AMD18632.1"/>
    </source>
</evidence>
<keyword evidence="4" id="KW-1185">Reference proteome</keyword>
<protein>
    <submittedName>
        <fullName evidence="3">HBL270Cp</fullName>
    </submittedName>
</protein>
<reference evidence="3 4" key="1">
    <citation type="submission" date="2016-01" db="EMBL/GenBank/DDBJ databases">
        <title>Genome sequence of the yeast Holleya sinecauda.</title>
        <authorList>
            <person name="Dietrich F.S."/>
        </authorList>
    </citation>
    <scope>NUCLEOTIDE SEQUENCE [LARGE SCALE GENOMIC DNA]</scope>
    <source>
        <strain evidence="3 4">ATCC 58844</strain>
    </source>
</reference>
<dbReference type="AlphaFoldDB" id="A0A120K0S5"/>
<feature type="compositionally biased region" description="Basic and acidic residues" evidence="1">
    <location>
        <begin position="584"/>
        <end position="593"/>
    </location>
</feature>
<dbReference type="PANTHER" id="PTHR47667:SF1">
    <property type="entry name" value="REGULATOR OF TY1 TRANSPOSITION PROTEIN 107"/>
    <property type="match status" value="1"/>
</dbReference>
<dbReference type="GO" id="GO:0006302">
    <property type="term" value="P:double-strand break repair"/>
    <property type="evidence" value="ECO:0007669"/>
    <property type="project" value="TreeGrafter"/>
</dbReference>
<feature type="domain" description="BRCT" evidence="2">
    <location>
        <begin position="3"/>
        <end position="112"/>
    </location>
</feature>
<feature type="region of interest" description="Disordered" evidence="1">
    <location>
        <begin position="569"/>
        <end position="593"/>
    </location>
</feature>
<dbReference type="GO" id="GO:0035361">
    <property type="term" value="C:Cul8-RING ubiquitin ligase complex"/>
    <property type="evidence" value="ECO:0007669"/>
    <property type="project" value="TreeGrafter"/>
</dbReference>
<dbReference type="InterPro" id="IPR036420">
    <property type="entry name" value="BRCT_dom_sf"/>
</dbReference>
<feature type="domain" description="BRCT" evidence="2">
    <location>
        <begin position="333"/>
        <end position="418"/>
    </location>
</feature>
<dbReference type="PROSITE" id="PS50172">
    <property type="entry name" value="BRCT"/>
    <property type="match status" value="3"/>
</dbReference>
<dbReference type="Pfam" id="PF16770">
    <property type="entry name" value="RTT107_BRCT_5"/>
    <property type="match status" value="1"/>
</dbReference>